<organism evidence="1 2">
    <name type="scientific">Mola mola</name>
    <name type="common">Ocean sunfish</name>
    <name type="synonym">Tetraodon mola</name>
    <dbReference type="NCBI Taxonomy" id="94237"/>
    <lineage>
        <taxon>Eukaryota</taxon>
        <taxon>Metazoa</taxon>
        <taxon>Chordata</taxon>
        <taxon>Craniata</taxon>
        <taxon>Vertebrata</taxon>
        <taxon>Euteleostomi</taxon>
        <taxon>Actinopterygii</taxon>
        <taxon>Neopterygii</taxon>
        <taxon>Teleostei</taxon>
        <taxon>Neoteleostei</taxon>
        <taxon>Acanthomorphata</taxon>
        <taxon>Eupercaria</taxon>
        <taxon>Tetraodontiformes</taxon>
        <taxon>Molidae</taxon>
        <taxon>Mola</taxon>
    </lineage>
</organism>
<name>A0A3Q3VU24_MOLML</name>
<dbReference type="Gene3D" id="3.80.10.10">
    <property type="entry name" value="Ribonuclease Inhibitor"/>
    <property type="match status" value="1"/>
</dbReference>
<reference evidence="1" key="2">
    <citation type="submission" date="2025-09" db="UniProtKB">
        <authorList>
            <consortium name="Ensembl"/>
        </authorList>
    </citation>
    <scope>IDENTIFICATION</scope>
</reference>
<evidence type="ECO:0000313" key="2">
    <source>
        <dbReference type="Proteomes" id="UP000261620"/>
    </source>
</evidence>
<dbReference type="AlphaFoldDB" id="A0A3Q3VU24"/>
<accession>A0A3Q3VU24</accession>
<dbReference type="Proteomes" id="UP000261620">
    <property type="component" value="Unplaced"/>
</dbReference>
<dbReference type="InterPro" id="IPR032675">
    <property type="entry name" value="LRR_dom_sf"/>
</dbReference>
<sequence length="396" mass="44481">MSSFSFSHSMPLQDLPCLSVQGSMLSQSSRINKRKSRGCVSESLDIECTPTELIQQWLPSHKHQRLISKGKENDSSQFVLARRSRKKKESMSGREHFPAPVQQLCCIVFSCDLCIKSDCNPSCCACCRFDESLWRSVDLEGMTHLDSALQQVLKTGVRRLRCPRSYVQEPLQLIQMDLSNSIIPTSALESIICHCRLLEYLSLEGQQLSDAIISSLSKNPDLLQLNLSGCSGFTAPALASMLKSCTSIEQLNISWCVFNNDHVKSVVNNLCSSVIHLNLSGYRENLKLDVLSLLPLHYSDSTLLMADCFLILKQLKHLLHLSLSRCYQIHLAMFPALCLLDVFGIVHNSHLPTLKEEMPHVSINSRPFSSIARPTPASKLSDCAMWNEKCRLRIKL</sequence>
<keyword evidence="2" id="KW-1185">Reference proteome</keyword>
<dbReference type="Ensembl" id="ENSMMOT00000005044.1">
    <property type="protein sequence ID" value="ENSMMOP00000004953.1"/>
    <property type="gene ID" value="ENSMMOG00000003954.1"/>
</dbReference>
<protein>
    <submittedName>
        <fullName evidence="1">Uncharacterized protein</fullName>
    </submittedName>
</protein>
<proteinExistence type="predicted"/>
<evidence type="ECO:0000313" key="1">
    <source>
        <dbReference type="Ensembl" id="ENSMMOP00000004953.1"/>
    </source>
</evidence>
<reference evidence="1" key="1">
    <citation type="submission" date="2025-08" db="UniProtKB">
        <authorList>
            <consortium name="Ensembl"/>
        </authorList>
    </citation>
    <scope>IDENTIFICATION</scope>
</reference>
<dbReference type="SUPFAM" id="SSF52047">
    <property type="entry name" value="RNI-like"/>
    <property type="match status" value="1"/>
</dbReference>